<dbReference type="EMBL" id="JAHRHJ020000005">
    <property type="protein sequence ID" value="KAH9315172.1"/>
    <property type="molecule type" value="Genomic_DNA"/>
</dbReference>
<sequence>ITIIYGTKNENDNYDVNYEIILDLNSIPRLGGNNASNERQNVADDEELNEE</sequence>
<comment type="caution">
    <text evidence="2">The sequence shown here is derived from an EMBL/GenBank/DDBJ whole genome shotgun (WGS) entry which is preliminary data.</text>
</comment>
<protein>
    <submittedName>
        <fullName evidence="2">Uncharacterized protein</fullName>
    </submittedName>
</protein>
<name>A0AA38LC13_TAXCH</name>
<accession>A0AA38LC13</accession>
<feature type="non-terminal residue" evidence="2">
    <location>
        <position position="51"/>
    </location>
</feature>
<evidence type="ECO:0000313" key="2">
    <source>
        <dbReference type="EMBL" id="KAH9315172.1"/>
    </source>
</evidence>
<dbReference type="Proteomes" id="UP000824469">
    <property type="component" value="Unassembled WGS sequence"/>
</dbReference>
<dbReference type="AlphaFoldDB" id="A0AA38LC13"/>
<organism evidence="2 3">
    <name type="scientific">Taxus chinensis</name>
    <name type="common">Chinese yew</name>
    <name type="synonym">Taxus wallichiana var. chinensis</name>
    <dbReference type="NCBI Taxonomy" id="29808"/>
    <lineage>
        <taxon>Eukaryota</taxon>
        <taxon>Viridiplantae</taxon>
        <taxon>Streptophyta</taxon>
        <taxon>Embryophyta</taxon>
        <taxon>Tracheophyta</taxon>
        <taxon>Spermatophyta</taxon>
        <taxon>Pinopsida</taxon>
        <taxon>Pinidae</taxon>
        <taxon>Conifers II</taxon>
        <taxon>Cupressales</taxon>
        <taxon>Taxaceae</taxon>
        <taxon>Taxus</taxon>
    </lineage>
</organism>
<evidence type="ECO:0000256" key="1">
    <source>
        <dbReference type="SAM" id="MobiDB-lite"/>
    </source>
</evidence>
<keyword evidence="3" id="KW-1185">Reference proteome</keyword>
<feature type="non-terminal residue" evidence="2">
    <location>
        <position position="1"/>
    </location>
</feature>
<evidence type="ECO:0000313" key="3">
    <source>
        <dbReference type="Proteomes" id="UP000824469"/>
    </source>
</evidence>
<gene>
    <name evidence="2" type="ORF">KI387_023799</name>
</gene>
<feature type="region of interest" description="Disordered" evidence="1">
    <location>
        <begin position="28"/>
        <end position="51"/>
    </location>
</feature>
<proteinExistence type="predicted"/>
<reference evidence="2 3" key="1">
    <citation type="journal article" date="2021" name="Nat. Plants">
        <title>The Taxus genome provides insights into paclitaxel biosynthesis.</title>
        <authorList>
            <person name="Xiong X."/>
            <person name="Gou J."/>
            <person name="Liao Q."/>
            <person name="Li Y."/>
            <person name="Zhou Q."/>
            <person name="Bi G."/>
            <person name="Li C."/>
            <person name="Du R."/>
            <person name="Wang X."/>
            <person name="Sun T."/>
            <person name="Guo L."/>
            <person name="Liang H."/>
            <person name="Lu P."/>
            <person name="Wu Y."/>
            <person name="Zhang Z."/>
            <person name="Ro D.K."/>
            <person name="Shang Y."/>
            <person name="Huang S."/>
            <person name="Yan J."/>
        </authorList>
    </citation>
    <scope>NUCLEOTIDE SEQUENCE [LARGE SCALE GENOMIC DNA]</scope>
    <source>
        <strain evidence="2">Ta-2019</strain>
    </source>
</reference>